<dbReference type="EMBL" id="OCMY01000001">
    <property type="protein sequence ID" value="SOD39291.1"/>
    <property type="molecule type" value="Genomic_DNA"/>
</dbReference>
<organism evidence="2 3">
    <name type="scientific">Candidatus Pantoea floridensis</name>
    <dbReference type="NCBI Taxonomy" id="1938870"/>
    <lineage>
        <taxon>Bacteria</taxon>
        <taxon>Pseudomonadati</taxon>
        <taxon>Pseudomonadota</taxon>
        <taxon>Gammaproteobacteria</taxon>
        <taxon>Enterobacterales</taxon>
        <taxon>Erwiniaceae</taxon>
        <taxon>Pantoea</taxon>
    </lineage>
</organism>
<keyword evidence="3" id="KW-1185">Reference proteome</keyword>
<reference evidence="3" key="1">
    <citation type="submission" date="2017-09" db="EMBL/GenBank/DDBJ databases">
        <authorList>
            <person name="Varghese N."/>
            <person name="Submissions S."/>
        </authorList>
    </citation>
    <scope>NUCLEOTIDE SEQUENCE [LARGE SCALE GENOMIC DNA]</scope>
    <source>
        <strain evidence="3">JKS000234</strain>
    </source>
</reference>
<evidence type="ECO:0000313" key="2">
    <source>
        <dbReference type="EMBL" id="SOD39291.1"/>
    </source>
</evidence>
<evidence type="ECO:0000256" key="1">
    <source>
        <dbReference type="SAM" id="MobiDB-lite"/>
    </source>
</evidence>
<proteinExistence type="predicted"/>
<accession>A0A286BYQ4</accession>
<protein>
    <submittedName>
        <fullName evidence="2">Uncharacterized protein</fullName>
    </submittedName>
</protein>
<feature type="compositionally biased region" description="Basic and acidic residues" evidence="1">
    <location>
        <begin position="14"/>
        <end position="39"/>
    </location>
</feature>
<gene>
    <name evidence="2" type="ORF">SAMN06273570_3734</name>
</gene>
<feature type="region of interest" description="Disordered" evidence="1">
    <location>
        <begin position="1"/>
        <end position="39"/>
    </location>
</feature>
<dbReference type="AlphaFoldDB" id="A0A286BYQ4"/>
<sequence length="39" mass="4372">MSDRPIEADELDDDSKAKQDEHDKDDESLAPESGDKQPD</sequence>
<evidence type="ECO:0000313" key="3">
    <source>
        <dbReference type="Proteomes" id="UP000219271"/>
    </source>
</evidence>
<name>A0A286BYQ4_9GAMM</name>
<dbReference type="Proteomes" id="UP000219271">
    <property type="component" value="Unassembled WGS sequence"/>
</dbReference>